<gene>
    <name evidence="1" type="ORF">KIN20_029410</name>
</gene>
<reference evidence="1" key="1">
    <citation type="submission" date="2021-06" db="EMBL/GenBank/DDBJ databases">
        <title>Parelaphostrongylus tenuis whole genome reference sequence.</title>
        <authorList>
            <person name="Garwood T.J."/>
            <person name="Larsen P.A."/>
            <person name="Fountain-Jones N.M."/>
            <person name="Garbe J.R."/>
            <person name="Macchietto M.G."/>
            <person name="Kania S.A."/>
            <person name="Gerhold R.W."/>
            <person name="Richards J.E."/>
            <person name="Wolf T.M."/>
        </authorList>
    </citation>
    <scope>NUCLEOTIDE SEQUENCE</scope>
    <source>
        <strain evidence="1">MNPRO001-30</strain>
        <tissue evidence="1">Meninges</tissue>
    </source>
</reference>
<dbReference type="AlphaFoldDB" id="A0AAD5R2K5"/>
<organism evidence="1 2">
    <name type="scientific">Parelaphostrongylus tenuis</name>
    <name type="common">Meningeal worm</name>
    <dbReference type="NCBI Taxonomy" id="148309"/>
    <lineage>
        <taxon>Eukaryota</taxon>
        <taxon>Metazoa</taxon>
        <taxon>Ecdysozoa</taxon>
        <taxon>Nematoda</taxon>
        <taxon>Chromadorea</taxon>
        <taxon>Rhabditida</taxon>
        <taxon>Rhabditina</taxon>
        <taxon>Rhabditomorpha</taxon>
        <taxon>Strongyloidea</taxon>
        <taxon>Metastrongylidae</taxon>
        <taxon>Parelaphostrongylus</taxon>
    </lineage>
</organism>
<sequence length="65" mass="7340">MAKELEDQLVTGVTLTYPKYQALYRHRVFSVCCDGLHKKPRKICMDPGIASGREGARAVMQRLAM</sequence>
<dbReference type="EMBL" id="JAHQIW010006143">
    <property type="protein sequence ID" value="KAJ1368304.1"/>
    <property type="molecule type" value="Genomic_DNA"/>
</dbReference>
<comment type="caution">
    <text evidence="1">The sequence shown here is derived from an EMBL/GenBank/DDBJ whole genome shotgun (WGS) entry which is preliminary data.</text>
</comment>
<proteinExistence type="predicted"/>
<protein>
    <submittedName>
        <fullName evidence="1">Uncharacterized protein</fullName>
    </submittedName>
</protein>
<name>A0AAD5R2K5_PARTN</name>
<evidence type="ECO:0000313" key="1">
    <source>
        <dbReference type="EMBL" id="KAJ1368304.1"/>
    </source>
</evidence>
<accession>A0AAD5R2K5</accession>
<dbReference type="Proteomes" id="UP001196413">
    <property type="component" value="Unassembled WGS sequence"/>
</dbReference>
<keyword evidence="2" id="KW-1185">Reference proteome</keyword>
<evidence type="ECO:0000313" key="2">
    <source>
        <dbReference type="Proteomes" id="UP001196413"/>
    </source>
</evidence>